<accession>A0A9D1NP51</accession>
<name>A0A9D1NP51_9FIRM</name>
<keyword evidence="1" id="KW-1133">Transmembrane helix</keyword>
<evidence type="ECO:0000313" key="3">
    <source>
        <dbReference type="Proteomes" id="UP000823960"/>
    </source>
</evidence>
<evidence type="ECO:0000313" key="2">
    <source>
        <dbReference type="EMBL" id="HIV10309.1"/>
    </source>
</evidence>
<reference evidence="2" key="1">
    <citation type="submission" date="2020-10" db="EMBL/GenBank/DDBJ databases">
        <authorList>
            <person name="Gilroy R."/>
        </authorList>
    </citation>
    <scope>NUCLEOTIDE SEQUENCE</scope>
    <source>
        <strain evidence="2">1370</strain>
    </source>
</reference>
<comment type="caution">
    <text evidence="2">The sequence shown here is derived from an EMBL/GenBank/DDBJ whole genome shotgun (WGS) entry which is preliminary data.</text>
</comment>
<keyword evidence="1" id="KW-0472">Membrane</keyword>
<evidence type="ECO:0000256" key="1">
    <source>
        <dbReference type="SAM" id="Phobius"/>
    </source>
</evidence>
<dbReference type="Proteomes" id="UP000823960">
    <property type="component" value="Unassembled WGS sequence"/>
</dbReference>
<protein>
    <submittedName>
        <fullName evidence="2">Uncharacterized protein</fullName>
    </submittedName>
</protein>
<feature type="transmembrane region" description="Helical" evidence="1">
    <location>
        <begin position="6"/>
        <end position="29"/>
    </location>
</feature>
<proteinExistence type="predicted"/>
<keyword evidence="1" id="KW-0812">Transmembrane</keyword>
<organism evidence="2 3">
    <name type="scientific">Candidatus Faeciplasma avium</name>
    <dbReference type="NCBI Taxonomy" id="2840798"/>
    <lineage>
        <taxon>Bacteria</taxon>
        <taxon>Bacillati</taxon>
        <taxon>Bacillota</taxon>
        <taxon>Clostridia</taxon>
        <taxon>Eubacteriales</taxon>
        <taxon>Oscillospiraceae</taxon>
        <taxon>Oscillospiraceae incertae sedis</taxon>
        <taxon>Candidatus Faeciplasma</taxon>
    </lineage>
</organism>
<reference evidence="2" key="2">
    <citation type="journal article" date="2021" name="PeerJ">
        <title>Extensive microbial diversity within the chicken gut microbiome revealed by metagenomics and culture.</title>
        <authorList>
            <person name="Gilroy R."/>
            <person name="Ravi A."/>
            <person name="Getino M."/>
            <person name="Pursley I."/>
            <person name="Horton D.L."/>
            <person name="Alikhan N.F."/>
            <person name="Baker D."/>
            <person name="Gharbi K."/>
            <person name="Hall N."/>
            <person name="Watson M."/>
            <person name="Adriaenssens E.M."/>
            <person name="Foster-Nyarko E."/>
            <person name="Jarju S."/>
            <person name="Secka A."/>
            <person name="Antonio M."/>
            <person name="Oren A."/>
            <person name="Chaudhuri R.R."/>
            <person name="La Ragione R."/>
            <person name="Hildebrand F."/>
            <person name="Pallen M.J."/>
        </authorList>
    </citation>
    <scope>NUCLEOTIDE SEQUENCE</scope>
    <source>
        <strain evidence="2">1370</strain>
    </source>
</reference>
<dbReference type="EMBL" id="DVOL01000014">
    <property type="protein sequence ID" value="HIV10309.1"/>
    <property type="molecule type" value="Genomic_DNA"/>
</dbReference>
<sequence>MRRSDISTLITLSYSICIASVAYSLVMLISPERYKNQLQGVMSVITAAAICSAFLSGAKGIELELDGLGGSYQGGSGINGMVVLELEKRLEEEIAKLINENGIPAENVSVKTNIDGDNCISISELTVSVAGSKEDYEAGLNELVKSRIGDISINMVFLESDDTQNSEG</sequence>
<gene>
    <name evidence="2" type="ORF">IAD28_01240</name>
</gene>
<dbReference type="AlphaFoldDB" id="A0A9D1NP51"/>